<evidence type="ECO:0000256" key="1">
    <source>
        <dbReference type="SAM" id="Phobius"/>
    </source>
</evidence>
<feature type="transmembrane region" description="Helical" evidence="1">
    <location>
        <begin position="15"/>
        <end position="36"/>
    </location>
</feature>
<organism evidence="2 3">
    <name type="scientific">Clostridium tarantellae</name>
    <dbReference type="NCBI Taxonomy" id="39493"/>
    <lineage>
        <taxon>Bacteria</taxon>
        <taxon>Bacillati</taxon>
        <taxon>Bacillota</taxon>
        <taxon>Clostridia</taxon>
        <taxon>Eubacteriales</taxon>
        <taxon>Clostridiaceae</taxon>
        <taxon>Clostridium</taxon>
    </lineage>
</organism>
<dbReference type="AlphaFoldDB" id="A0A6I1MP03"/>
<feature type="transmembrane region" description="Helical" evidence="1">
    <location>
        <begin position="88"/>
        <end position="108"/>
    </location>
</feature>
<comment type="caution">
    <text evidence="2">The sequence shown here is derived from an EMBL/GenBank/DDBJ whole genome shotgun (WGS) entry which is preliminary data.</text>
</comment>
<accession>A0A6I1MP03</accession>
<keyword evidence="3" id="KW-1185">Reference proteome</keyword>
<dbReference type="RefSeq" id="WP_152892202.1">
    <property type="nucleotide sequence ID" value="NZ_WHJC01000469.1"/>
</dbReference>
<sequence length="110" mass="12981">MIKLKESFKKDVKDLNGINTITILYMMLGIHFWNIFYSRGFLYNILGGIGLIIAIFCSIYNAVVDYYYFKNRSKVNSKISYKKRRTRIICNILFIVLIIASIVLKYIFPF</sequence>
<feature type="transmembrane region" description="Helical" evidence="1">
    <location>
        <begin position="42"/>
        <end position="68"/>
    </location>
</feature>
<name>A0A6I1MP03_9CLOT</name>
<keyword evidence="1" id="KW-0472">Membrane</keyword>
<dbReference type="EMBL" id="WHJC01000469">
    <property type="protein sequence ID" value="MPQ45155.1"/>
    <property type="molecule type" value="Genomic_DNA"/>
</dbReference>
<protein>
    <submittedName>
        <fullName evidence="2">Uncharacterized protein</fullName>
    </submittedName>
</protein>
<dbReference type="Proteomes" id="UP000430345">
    <property type="component" value="Unassembled WGS sequence"/>
</dbReference>
<keyword evidence="1" id="KW-0812">Transmembrane</keyword>
<evidence type="ECO:0000313" key="2">
    <source>
        <dbReference type="EMBL" id="MPQ45155.1"/>
    </source>
</evidence>
<keyword evidence="1" id="KW-1133">Transmembrane helix</keyword>
<reference evidence="2 3" key="1">
    <citation type="submission" date="2019-10" db="EMBL/GenBank/DDBJ databases">
        <title>The Genome Sequence of Clostridium tarantellae Isolated from Fish Brain.</title>
        <authorList>
            <person name="Bano L."/>
            <person name="Kiel M."/>
            <person name="Sales G."/>
            <person name="Doxey A.C."/>
            <person name="Mansfield M.J."/>
            <person name="Schiavone M."/>
            <person name="Rossetto O."/>
            <person name="Pirazzini M."/>
            <person name="Dobrindt U."/>
            <person name="Montecucco C."/>
        </authorList>
    </citation>
    <scope>NUCLEOTIDE SEQUENCE [LARGE SCALE GENOMIC DNA]</scope>
    <source>
        <strain evidence="2 3">DSM 3997</strain>
    </source>
</reference>
<gene>
    <name evidence="2" type="ORF">GBZ86_15640</name>
</gene>
<evidence type="ECO:0000313" key="3">
    <source>
        <dbReference type="Proteomes" id="UP000430345"/>
    </source>
</evidence>
<proteinExistence type="predicted"/>